<gene>
    <name evidence="7" type="ORF">GCM10023090_11950</name>
</gene>
<dbReference type="InterPro" id="IPR000055">
    <property type="entry name" value="Restrct_endonuc_typeI_TRD"/>
</dbReference>
<sequence>MSGFPTIQLGEVTTKVGSGSTPRGGEAAYKSTGTPLIRSMNVHFGGFREDGLAYIDDDQAAALRNVEVRARDVLLNITGASIGRVTIAPPHMDGARVNQHVCIIRPDDRLEPSFLRWFLASPHQQRLINSMESGATRQALTKEKILAFEVPLPSLEEQREIVAELEKQFSRLDEAVANLQRVKANLKRYKASVLKAAVEGRLVETEATLARREGRTYETGEQLLQRILEERRRSWKGRGNYANPIPVADIVDSPLPEGWSSSTLESVTDSNRVICYGILMPKDNVDDGVLFVKVRDMRGDSVDLNALHKTSYEIAAKYARASLKTGDILLSIRGTYGRVAVVPPLLDGGNITQDTARIAVSHECNPEFVAVFLRSEDAQRYFKRVARGVAVKGVNIGDVRPMPIPIPPLAEQNRIVAEVDRHLSIIREVEAEVDTNLQRAQALRQSTLAKAFSPVPSNQVET</sequence>
<evidence type="ECO:0000256" key="5">
    <source>
        <dbReference type="SAM" id="MobiDB-lite"/>
    </source>
</evidence>
<protein>
    <recommendedName>
        <fullName evidence="6">Type I restriction modification DNA specificity domain-containing protein</fullName>
    </recommendedName>
</protein>
<reference evidence="8" key="1">
    <citation type="journal article" date="2019" name="Int. J. Syst. Evol. Microbiol.">
        <title>The Global Catalogue of Microorganisms (GCM) 10K type strain sequencing project: providing services to taxonomists for standard genome sequencing and annotation.</title>
        <authorList>
            <consortium name="The Broad Institute Genomics Platform"/>
            <consortium name="The Broad Institute Genome Sequencing Center for Infectious Disease"/>
            <person name="Wu L."/>
            <person name="Ma J."/>
        </authorList>
    </citation>
    <scope>NUCLEOTIDE SEQUENCE [LARGE SCALE GENOMIC DNA]</scope>
    <source>
        <strain evidence="8">JCM 31890</strain>
    </source>
</reference>
<dbReference type="InterPro" id="IPR051212">
    <property type="entry name" value="Type-I_RE_S_subunit"/>
</dbReference>
<organism evidence="7 8">
    <name type="scientific">Acidovorax lacteus</name>
    <dbReference type="NCBI Taxonomy" id="1924988"/>
    <lineage>
        <taxon>Bacteria</taxon>
        <taxon>Pseudomonadati</taxon>
        <taxon>Pseudomonadota</taxon>
        <taxon>Betaproteobacteria</taxon>
        <taxon>Burkholderiales</taxon>
        <taxon>Comamonadaceae</taxon>
        <taxon>Acidovorax</taxon>
    </lineage>
</organism>
<dbReference type="InterPro" id="IPR044946">
    <property type="entry name" value="Restrct_endonuc_typeI_TRD_sf"/>
</dbReference>
<dbReference type="Proteomes" id="UP001501788">
    <property type="component" value="Unassembled WGS sequence"/>
</dbReference>
<comment type="caution">
    <text evidence="7">The sequence shown here is derived from an EMBL/GenBank/DDBJ whole genome shotgun (WGS) entry which is preliminary data.</text>
</comment>
<dbReference type="Pfam" id="PF01420">
    <property type="entry name" value="Methylase_S"/>
    <property type="match status" value="2"/>
</dbReference>
<accession>A0ABP8L4A9</accession>
<evidence type="ECO:0000256" key="4">
    <source>
        <dbReference type="SAM" id="Coils"/>
    </source>
</evidence>
<keyword evidence="2" id="KW-0680">Restriction system</keyword>
<comment type="similarity">
    <text evidence="1">Belongs to the type-I restriction system S methylase family.</text>
</comment>
<name>A0ABP8L4A9_9BURK</name>
<keyword evidence="4" id="KW-0175">Coiled coil</keyword>
<keyword evidence="3" id="KW-0238">DNA-binding</keyword>
<evidence type="ECO:0000256" key="3">
    <source>
        <dbReference type="ARBA" id="ARBA00023125"/>
    </source>
</evidence>
<feature type="region of interest" description="Disordered" evidence="5">
    <location>
        <begin position="1"/>
        <end position="31"/>
    </location>
</feature>
<evidence type="ECO:0000313" key="7">
    <source>
        <dbReference type="EMBL" id="GAA4421886.1"/>
    </source>
</evidence>
<evidence type="ECO:0000259" key="6">
    <source>
        <dbReference type="Pfam" id="PF01420"/>
    </source>
</evidence>
<proteinExistence type="inferred from homology"/>
<dbReference type="RefSeq" id="WP_345062165.1">
    <property type="nucleotide sequence ID" value="NZ_BAABEX010000007.1"/>
</dbReference>
<dbReference type="PANTHER" id="PTHR43140:SF1">
    <property type="entry name" value="TYPE I RESTRICTION ENZYME ECOKI SPECIFICITY SUBUNIT"/>
    <property type="match status" value="1"/>
</dbReference>
<feature type="domain" description="Type I restriction modification DNA specificity" evidence="6">
    <location>
        <begin position="288"/>
        <end position="425"/>
    </location>
</feature>
<dbReference type="PANTHER" id="PTHR43140">
    <property type="entry name" value="TYPE-1 RESTRICTION ENZYME ECOKI SPECIFICITY PROTEIN"/>
    <property type="match status" value="1"/>
</dbReference>
<keyword evidence="8" id="KW-1185">Reference proteome</keyword>
<feature type="domain" description="Type I restriction modification DNA specificity" evidence="6">
    <location>
        <begin position="67"/>
        <end position="169"/>
    </location>
</feature>
<evidence type="ECO:0000256" key="1">
    <source>
        <dbReference type="ARBA" id="ARBA00010923"/>
    </source>
</evidence>
<evidence type="ECO:0000313" key="8">
    <source>
        <dbReference type="Proteomes" id="UP001501788"/>
    </source>
</evidence>
<dbReference type="Gene3D" id="3.90.220.20">
    <property type="entry name" value="DNA methylase specificity domains"/>
    <property type="match status" value="2"/>
</dbReference>
<dbReference type="EMBL" id="BAABEX010000007">
    <property type="protein sequence ID" value="GAA4421886.1"/>
    <property type="molecule type" value="Genomic_DNA"/>
</dbReference>
<dbReference type="CDD" id="cd17256">
    <property type="entry name" value="RMtype1_S_EcoJA65PI-TRD1-CR1_like"/>
    <property type="match status" value="2"/>
</dbReference>
<dbReference type="SUPFAM" id="SSF116734">
    <property type="entry name" value="DNA methylase specificity domain"/>
    <property type="match status" value="2"/>
</dbReference>
<evidence type="ECO:0000256" key="2">
    <source>
        <dbReference type="ARBA" id="ARBA00022747"/>
    </source>
</evidence>
<feature type="coiled-coil region" evidence="4">
    <location>
        <begin position="155"/>
        <end position="192"/>
    </location>
</feature>